<evidence type="ECO:0000313" key="3">
    <source>
        <dbReference type="EMBL" id="EJZ84690.1"/>
    </source>
</evidence>
<dbReference type="AlphaFoldDB" id="K0ZB91"/>
<organism evidence="3 4">
    <name type="scientific">Slackia piriformis YIT 12062</name>
    <dbReference type="NCBI Taxonomy" id="742818"/>
    <lineage>
        <taxon>Bacteria</taxon>
        <taxon>Bacillati</taxon>
        <taxon>Actinomycetota</taxon>
        <taxon>Coriobacteriia</taxon>
        <taxon>Eggerthellales</taxon>
        <taxon>Eggerthellaceae</taxon>
        <taxon>Slackia</taxon>
    </lineage>
</organism>
<accession>K0ZB91</accession>
<dbReference type="HOGENOM" id="CLU_2994322_0_0_11"/>
<keyword evidence="4" id="KW-1185">Reference proteome</keyword>
<evidence type="ECO:0000256" key="1">
    <source>
        <dbReference type="SAM" id="MobiDB-lite"/>
    </source>
</evidence>
<dbReference type="PATRIC" id="fig|742818.3.peg.328"/>
<keyword evidence="2" id="KW-0472">Membrane</keyword>
<evidence type="ECO:0000313" key="4">
    <source>
        <dbReference type="Proteomes" id="UP000006069"/>
    </source>
</evidence>
<proteinExistence type="predicted"/>
<comment type="caution">
    <text evidence="3">The sequence shown here is derived from an EMBL/GenBank/DDBJ whole genome shotgun (WGS) entry which is preliminary data.</text>
</comment>
<dbReference type="Proteomes" id="UP000006069">
    <property type="component" value="Unassembled WGS sequence"/>
</dbReference>
<gene>
    <name evidence="3" type="ORF">HMPREF9451_00294</name>
</gene>
<keyword evidence="2" id="KW-0812">Transmembrane</keyword>
<dbReference type="InParanoid" id="K0ZB91"/>
<feature type="region of interest" description="Disordered" evidence="1">
    <location>
        <begin position="1"/>
        <end position="33"/>
    </location>
</feature>
<feature type="transmembrane region" description="Helical" evidence="2">
    <location>
        <begin position="38"/>
        <end position="56"/>
    </location>
</feature>
<dbReference type="EMBL" id="ADMD01000001">
    <property type="protein sequence ID" value="EJZ84690.1"/>
    <property type="molecule type" value="Genomic_DNA"/>
</dbReference>
<evidence type="ECO:0000256" key="2">
    <source>
        <dbReference type="SAM" id="Phobius"/>
    </source>
</evidence>
<keyword evidence="2" id="KW-1133">Transmembrane helix</keyword>
<reference evidence="3 4" key="1">
    <citation type="submission" date="2012-08" db="EMBL/GenBank/DDBJ databases">
        <title>The Genome Sequence of Slackia piriformis YIT 12062.</title>
        <authorList>
            <consortium name="The Broad Institute Genome Sequencing Platform"/>
            <person name="Earl A."/>
            <person name="Ward D."/>
            <person name="Feldgarden M."/>
            <person name="Gevers D."/>
            <person name="Morotomi M."/>
            <person name="Walker B."/>
            <person name="Young S.K."/>
            <person name="Zeng Q."/>
            <person name="Gargeya S."/>
            <person name="Fitzgerald M."/>
            <person name="Haas B."/>
            <person name="Abouelleil A."/>
            <person name="Alvarado L."/>
            <person name="Arachchi H.M."/>
            <person name="Berlin A.M."/>
            <person name="Chapman S.B."/>
            <person name="Goldberg J."/>
            <person name="Griggs A."/>
            <person name="Gujja S."/>
            <person name="Hansen M."/>
            <person name="Howarth C."/>
            <person name="Imamovic A."/>
            <person name="Larimer J."/>
            <person name="McCowen C."/>
            <person name="Montmayeur A."/>
            <person name="Murphy C."/>
            <person name="Neiman D."/>
            <person name="Pearson M."/>
            <person name="Priest M."/>
            <person name="Roberts A."/>
            <person name="Saif S."/>
            <person name="Shea T."/>
            <person name="Sisk P."/>
            <person name="Sykes S."/>
            <person name="Wortman J."/>
            <person name="Nusbaum C."/>
            <person name="Birren B."/>
        </authorList>
    </citation>
    <scope>NUCLEOTIDE SEQUENCE [LARGE SCALE GENOMIC DNA]</scope>
    <source>
        <strain evidence="3 4">YIT 12062</strain>
    </source>
</reference>
<sequence length="57" mass="6268">MKHADTHDFEYDKDYPRASASPKRPGAPKKEKGSNVPLFLAAIAIAALLFVIMRIIG</sequence>
<protein>
    <submittedName>
        <fullName evidence="3">Uncharacterized protein</fullName>
    </submittedName>
</protein>
<feature type="compositionally biased region" description="Basic and acidic residues" evidence="1">
    <location>
        <begin position="1"/>
        <end position="16"/>
    </location>
</feature>
<name>K0ZB91_9ACTN</name>
<dbReference type="RefSeq" id="WP_009138530.1">
    <property type="nucleotide sequence ID" value="NZ_JH815198.1"/>
</dbReference>